<organism evidence="1 2">
    <name type="scientific">Nocardia xishanensis</name>
    <dbReference type="NCBI Taxonomy" id="238964"/>
    <lineage>
        <taxon>Bacteria</taxon>
        <taxon>Bacillati</taxon>
        <taxon>Actinomycetota</taxon>
        <taxon>Actinomycetes</taxon>
        <taxon>Mycobacteriales</taxon>
        <taxon>Nocardiaceae</taxon>
        <taxon>Nocardia</taxon>
    </lineage>
</organism>
<evidence type="ECO:0000313" key="2">
    <source>
        <dbReference type="Proteomes" id="UP001611415"/>
    </source>
</evidence>
<comment type="caution">
    <text evidence="1">The sequence shown here is derived from an EMBL/GenBank/DDBJ whole genome shotgun (WGS) entry which is preliminary data.</text>
</comment>
<dbReference type="Proteomes" id="UP001611415">
    <property type="component" value="Unassembled WGS sequence"/>
</dbReference>
<proteinExistence type="predicted"/>
<sequence>MNDFPVVVVEPRPIGSAGPGPRQREATSLVLERVPLARYHKGAERVGLVLPDTGVCDGADVFDDTTFEETAEARETADAAAAGGGCWGGAATTAQAPLTALQQLPFIAPAR</sequence>
<dbReference type="EMBL" id="JBIRYO010000021">
    <property type="protein sequence ID" value="MFI2477057.1"/>
    <property type="molecule type" value="Genomic_DNA"/>
</dbReference>
<gene>
    <name evidence="1" type="ORF">ACH49W_27055</name>
</gene>
<reference evidence="1 2" key="1">
    <citation type="submission" date="2024-10" db="EMBL/GenBank/DDBJ databases">
        <title>The Natural Products Discovery Center: Release of the First 8490 Sequenced Strains for Exploring Actinobacteria Biosynthetic Diversity.</title>
        <authorList>
            <person name="Kalkreuter E."/>
            <person name="Kautsar S.A."/>
            <person name="Yang D."/>
            <person name="Bader C.D."/>
            <person name="Teijaro C.N."/>
            <person name="Fluegel L."/>
            <person name="Davis C.M."/>
            <person name="Simpson J.R."/>
            <person name="Lauterbach L."/>
            <person name="Steele A.D."/>
            <person name="Gui C."/>
            <person name="Meng S."/>
            <person name="Li G."/>
            <person name="Viehrig K."/>
            <person name="Ye F."/>
            <person name="Su P."/>
            <person name="Kiefer A.F."/>
            <person name="Nichols A."/>
            <person name="Cepeda A.J."/>
            <person name="Yan W."/>
            <person name="Fan B."/>
            <person name="Jiang Y."/>
            <person name="Adhikari A."/>
            <person name="Zheng C.-J."/>
            <person name="Schuster L."/>
            <person name="Cowan T.M."/>
            <person name="Smanski M.J."/>
            <person name="Chevrette M.G."/>
            <person name="De Carvalho L.P.S."/>
            <person name="Shen B."/>
        </authorList>
    </citation>
    <scope>NUCLEOTIDE SEQUENCE [LARGE SCALE GENOMIC DNA]</scope>
    <source>
        <strain evidence="1 2">NPDC019275</strain>
    </source>
</reference>
<dbReference type="RefSeq" id="WP_397094395.1">
    <property type="nucleotide sequence ID" value="NZ_JBIRYO010000021.1"/>
</dbReference>
<protein>
    <submittedName>
        <fullName evidence="1">Uncharacterized protein</fullName>
    </submittedName>
</protein>
<evidence type="ECO:0000313" key="1">
    <source>
        <dbReference type="EMBL" id="MFI2477057.1"/>
    </source>
</evidence>
<name>A0ABW7X7T6_9NOCA</name>
<accession>A0ABW7X7T6</accession>
<keyword evidence="2" id="KW-1185">Reference proteome</keyword>